<dbReference type="EMBL" id="CP013232">
    <property type="protein sequence ID" value="AMO96085.1"/>
    <property type="molecule type" value="Genomic_DNA"/>
</dbReference>
<proteinExistence type="predicted"/>
<dbReference type="Proteomes" id="UP000072421">
    <property type="component" value="Chromosome"/>
</dbReference>
<dbReference type="PATRIC" id="fig|158899.10.peg.3432"/>
<accession>A0A127PEE6</accession>
<reference evidence="1 2" key="1">
    <citation type="submission" date="2015-11" db="EMBL/GenBank/DDBJ databases">
        <title>Exploring the genomic traits of fungus-feeding bacterial genus Collimonas.</title>
        <authorList>
            <person name="Song C."/>
            <person name="Schmidt R."/>
            <person name="de Jager V."/>
            <person name="Krzyzanowska D."/>
            <person name="Jongedijk E."/>
            <person name="Cankar K."/>
            <person name="Beekwilder J."/>
            <person name="van Veen A."/>
            <person name="de Boer W."/>
            <person name="van Veen J.A."/>
            <person name="Garbeva P."/>
        </authorList>
    </citation>
    <scope>NUCLEOTIDE SEQUENCE [LARGE SCALE GENOMIC DNA]</scope>
    <source>
        <strain evidence="1 2">Ter6</strain>
    </source>
</reference>
<protein>
    <submittedName>
        <fullName evidence="1">Uncharacterized protein</fullName>
    </submittedName>
</protein>
<evidence type="ECO:0000313" key="2">
    <source>
        <dbReference type="Proteomes" id="UP000072421"/>
    </source>
</evidence>
<gene>
    <name evidence="1" type="ORF">CFter6_3452</name>
</gene>
<evidence type="ECO:0000313" key="1">
    <source>
        <dbReference type="EMBL" id="AMO96085.1"/>
    </source>
</evidence>
<name>A0A127PEE6_9BURK</name>
<dbReference type="AlphaFoldDB" id="A0A127PEE6"/>
<organism evidence="1">
    <name type="scientific">Collimonas fungivorans</name>
    <dbReference type="NCBI Taxonomy" id="158899"/>
    <lineage>
        <taxon>Bacteria</taxon>
        <taxon>Pseudomonadati</taxon>
        <taxon>Pseudomonadota</taxon>
        <taxon>Betaproteobacteria</taxon>
        <taxon>Burkholderiales</taxon>
        <taxon>Oxalobacteraceae</taxon>
        <taxon>Collimonas</taxon>
    </lineage>
</organism>
<sequence>MLSCNMRSQCDFSRNADRILTFSNCQKPTNSFNFIQIAV</sequence>